<dbReference type="InterPro" id="IPR023380">
    <property type="entry name" value="DsbB-like_sf"/>
</dbReference>
<comment type="subcellular location">
    <subcellularLocation>
        <location evidence="1">Cell membrane</location>
        <topology evidence="1">Multi-pass membrane protein</topology>
    </subcellularLocation>
</comment>
<keyword evidence="5 6" id="KW-0472">Membrane</keyword>
<organism evidence="7 8">
    <name type="scientific">Scleromatobacter humisilvae</name>
    <dbReference type="NCBI Taxonomy" id="2897159"/>
    <lineage>
        <taxon>Bacteria</taxon>
        <taxon>Pseudomonadati</taxon>
        <taxon>Pseudomonadota</taxon>
        <taxon>Betaproteobacteria</taxon>
        <taxon>Burkholderiales</taxon>
        <taxon>Sphaerotilaceae</taxon>
        <taxon>Scleromatobacter</taxon>
    </lineage>
</organism>
<keyword evidence="2" id="KW-1003">Cell membrane</keyword>
<proteinExistence type="predicted"/>
<name>A0A9X1YIC3_9BURK</name>
<dbReference type="SUPFAM" id="SSF158442">
    <property type="entry name" value="DsbB-like"/>
    <property type="match status" value="1"/>
</dbReference>
<feature type="transmembrane region" description="Helical" evidence="6">
    <location>
        <begin position="136"/>
        <end position="155"/>
    </location>
</feature>
<dbReference type="InterPro" id="IPR003752">
    <property type="entry name" value="DiS_bond_form_DsbB/BdbC"/>
</dbReference>
<dbReference type="Gene3D" id="1.20.1550.10">
    <property type="entry name" value="DsbB-like"/>
    <property type="match status" value="1"/>
</dbReference>
<dbReference type="InterPro" id="IPR050183">
    <property type="entry name" value="DsbB"/>
</dbReference>
<comment type="caution">
    <text evidence="7">The sequence shown here is derived from an EMBL/GenBank/DDBJ whole genome shotgun (WGS) entry which is preliminary data.</text>
</comment>
<keyword evidence="4 6" id="KW-1133">Transmembrane helix</keyword>
<evidence type="ECO:0000256" key="2">
    <source>
        <dbReference type="ARBA" id="ARBA00022475"/>
    </source>
</evidence>
<dbReference type="AlphaFoldDB" id="A0A9X1YIC3"/>
<evidence type="ECO:0000256" key="6">
    <source>
        <dbReference type="SAM" id="Phobius"/>
    </source>
</evidence>
<evidence type="ECO:0000256" key="4">
    <source>
        <dbReference type="ARBA" id="ARBA00022989"/>
    </source>
</evidence>
<evidence type="ECO:0000313" key="8">
    <source>
        <dbReference type="Proteomes" id="UP001139353"/>
    </source>
</evidence>
<dbReference type="PANTHER" id="PTHR36570">
    <property type="entry name" value="DISULFIDE BOND FORMATION PROTEIN B"/>
    <property type="match status" value="1"/>
</dbReference>
<evidence type="ECO:0000313" key="7">
    <source>
        <dbReference type="EMBL" id="MCK9686693.1"/>
    </source>
</evidence>
<dbReference type="GO" id="GO:0006457">
    <property type="term" value="P:protein folding"/>
    <property type="evidence" value="ECO:0007669"/>
    <property type="project" value="InterPro"/>
</dbReference>
<dbReference type="GO" id="GO:0015035">
    <property type="term" value="F:protein-disulfide reductase activity"/>
    <property type="evidence" value="ECO:0007669"/>
    <property type="project" value="InterPro"/>
</dbReference>
<feature type="transmembrane region" description="Helical" evidence="6">
    <location>
        <begin position="67"/>
        <end position="85"/>
    </location>
</feature>
<dbReference type="Pfam" id="PF02600">
    <property type="entry name" value="DsbB"/>
    <property type="match status" value="1"/>
</dbReference>
<feature type="transmembrane region" description="Helical" evidence="6">
    <location>
        <begin position="41"/>
        <end position="60"/>
    </location>
</feature>
<protein>
    <submittedName>
        <fullName evidence="7">Disulfide bond formation protein B</fullName>
    </submittedName>
</protein>
<gene>
    <name evidence="7" type="ORF">LPC04_13345</name>
</gene>
<sequence length="162" mass="17746">MRIRIRIPQVLTIIGLVALGAVGLAAIAQYRFDMQPCPWCVLQRLIYIVVGVLALLGAVLSNTPRRLAVGLAFLGALWGIGTALYQQLHAVNEASCDLSMAERFIAWLKLDQLLPQLFVAYASCADAAVSVLHIPFAVWSCILFAILALLLAWTLRASMRTR</sequence>
<keyword evidence="3 6" id="KW-0812">Transmembrane</keyword>
<evidence type="ECO:0000256" key="5">
    <source>
        <dbReference type="ARBA" id="ARBA00023136"/>
    </source>
</evidence>
<dbReference type="Proteomes" id="UP001139353">
    <property type="component" value="Unassembled WGS sequence"/>
</dbReference>
<dbReference type="EMBL" id="JAJLJH010000003">
    <property type="protein sequence ID" value="MCK9686693.1"/>
    <property type="molecule type" value="Genomic_DNA"/>
</dbReference>
<dbReference type="PANTHER" id="PTHR36570:SF3">
    <property type="entry name" value="DISULFIDE BOND FORMATION PROTEIN B"/>
    <property type="match status" value="1"/>
</dbReference>
<dbReference type="RefSeq" id="WP_275682735.1">
    <property type="nucleotide sequence ID" value="NZ_JAJLJH010000003.1"/>
</dbReference>
<evidence type="ECO:0000256" key="3">
    <source>
        <dbReference type="ARBA" id="ARBA00022692"/>
    </source>
</evidence>
<dbReference type="GO" id="GO:0005886">
    <property type="term" value="C:plasma membrane"/>
    <property type="evidence" value="ECO:0007669"/>
    <property type="project" value="UniProtKB-SubCell"/>
</dbReference>
<accession>A0A9X1YIC3</accession>
<keyword evidence="8" id="KW-1185">Reference proteome</keyword>
<reference evidence="7" key="1">
    <citation type="submission" date="2021-11" db="EMBL/GenBank/DDBJ databases">
        <title>BS-T2-15 a new species belonging to the Comamonadaceae family isolated from the soil of a French oak forest.</title>
        <authorList>
            <person name="Mieszkin S."/>
            <person name="Alain K."/>
        </authorList>
    </citation>
    <scope>NUCLEOTIDE SEQUENCE</scope>
    <source>
        <strain evidence="7">BS-T2-15</strain>
    </source>
</reference>
<evidence type="ECO:0000256" key="1">
    <source>
        <dbReference type="ARBA" id="ARBA00004651"/>
    </source>
</evidence>